<dbReference type="PANTHER" id="PTHR43542:SF1">
    <property type="entry name" value="METHYLTRANSFERASE"/>
    <property type="match status" value="1"/>
</dbReference>
<dbReference type="AlphaFoldDB" id="A0A399JH16"/>
<organism evidence="3 4">
    <name type="scientific">Galactobacter valiniphilus</name>
    <dbReference type="NCBI Taxonomy" id="2676122"/>
    <lineage>
        <taxon>Bacteria</taxon>
        <taxon>Bacillati</taxon>
        <taxon>Actinomycetota</taxon>
        <taxon>Actinomycetes</taxon>
        <taxon>Micrococcales</taxon>
        <taxon>Micrococcaceae</taxon>
        <taxon>Galactobacter</taxon>
    </lineage>
</organism>
<keyword evidence="1 3" id="KW-0489">Methyltransferase</keyword>
<dbReference type="EMBL" id="QQXK01000021">
    <property type="protein sequence ID" value="RII41756.1"/>
    <property type="molecule type" value="Genomic_DNA"/>
</dbReference>
<keyword evidence="2 3" id="KW-0808">Transferase</keyword>
<dbReference type="Proteomes" id="UP000265419">
    <property type="component" value="Unassembled WGS sequence"/>
</dbReference>
<comment type="caution">
    <text evidence="3">The sequence shown here is derived from an EMBL/GenBank/DDBJ whole genome shotgun (WGS) entry which is preliminary data.</text>
</comment>
<dbReference type="EC" id="2.1.1.171" evidence="3"/>
<dbReference type="InterPro" id="IPR004398">
    <property type="entry name" value="RNA_MeTrfase_RsmD"/>
</dbReference>
<dbReference type="GO" id="GO:0052913">
    <property type="term" value="F:16S rRNA (guanine(966)-N(2))-methyltransferase activity"/>
    <property type="evidence" value="ECO:0007669"/>
    <property type="project" value="UniProtKB-EC"/>
</dbReference>
<keyword evidence="4" id="KW-1185">Reference proteome</keyword>
<proteinExistence type="predicted"/>
<protein>
    <submittedName>
        <fullName evidence="3">16S rRNA (Guanine(966)-N(2))-methyltransferase RsmD</fullName>
        <ecNumber evidence="3">2.1.1.171</ecNumber>
    </submittedName>
</protein>
<accession>A0A399JH16</accession>
<sequence length="215" mass="22821">MTTRPPISKGHDMSRIIAGAAGGHPLTSVATDATRPTTDRVKEALFSRLESWDVVKDAVVLDLFAGSGALGLEAVSRGAASARLVDQAEAAQTALRKNVTMVNKAVGRNAAAAVRSSTSSYLATYRGELVTLAFLDPPYPLGEEELAKVLEALAPHLHEDAVIVVERGSRSPAPGWPEGWHQLRERRYGESTLWFAETLEFDADEDGGGVGAGEA</sequence>
<evidence type="ECO:0000256" key="2">
    <source>
        <dbReference type="ARBA" id="ARBA00022679"/>
    </source>
</evidence>
<evidence type="ECO:0000256" key="1">
    <source>
        <dbReference type="ARBA" id="ARBA00022603"/>
    </source>
</evidence>
<dbReference type="PANTHER" id="PTHR43542">
    <property type="entry name" value="METHYLTRANSFERASE"/>
    <property type="match status" value="1"/>
</dbReference>
<dbReference type="NCBIfam" id="TIGR00095">
    <property type="entry name" value="16S rRNA (guanine(966)-N(2))-methyltransferase RsmD"/>
    <property type="match status" value="1"/>
</dbReference>
<evidence type="ECO:0000313" key="4">
    <source>
        <dbReference type="Proteomes" id="UP000265419"/>
    </source>
</evidence>
<evidence type="ECO:0000313" key="3">
    <source>
        <dbReference type="EMBL" id="RII41756.1"/>
    </source>
</evidence>
<dbReference type="SUPFAM" id="SSF53335">
    <property type="entry name" value="S-adenosyl-L-methionine-dependent methyltransferases"/>
    <property type="match status" value="1"/>
</dbReference>
<name>A0A399JH16_9MICC</name>
<dbReference type="CDD" id="cd02440">
    <property type="entry name" value="AdoMet_MTases"/>
    <property type="match status" value="1"/>
</dbReference>
<dbReference type="InterPro" id="IPR029063">
    <property type="entry name" value="SAM-dependent_MTases_sf"/>
</dbReference>
<gene>
    <name evidence="3" type="primary">rsmD</name>
    <name evidence="3" type="ORF">DWB68_10755</name>
</gene>
<reference evidence="3 4" key="1">
    <citation type="submission" date="2018-07" db="EMBL/GenBank/DDBJ databases">
        <title>Arthrobacter sp. nov., isolated from raw cow's milk with high bacterial count.</title>
        <authorList>
            <person name="Hahne J."/>
            <person name="Isele D."/>
            <person name="Lipski A."/>
        </authorList>
    </citation>
    <scope>NUCLEOTIDE SEQUENCE [LARGE SCALE GENOMIC DNA]</scope>
    <source>
        <strain evidence="3 4">JZ R-35</strain>
    </source>
</reference>
<dbReference type="Gene3D" id="3.40.50.150">
    <property type="entry name" value="Vaccinia Virus protein VP39"/>
    <property type="match status" value="1"/>
</dbReference>
<dbReference type="Pfam" id="PF03602">
    <property type="entry name" value="Cons_hypoth95"/>
    <property type="match status" value="1"/>
</dbReference>
<dbReference type="PIRSF" id="PIRSF004553">
    <property type="entry name" value="CHP00095"/>
    <property type="match status" value="1"/>
</dbReference>